<comment type="caution">
    <text evidence="20">The sequence shown here is derived from an EMBL/GenBank/DDBJ whole genome shotgun (WGS) entry which is preliminary data.</text>
</comment>
<keyword evidence="7 20" id="KW-0808">Transferase</keyword>
<evidence type="ECO:0000256" key="6">
    <source>
        <dbReference type="ARBA" id="ARBA00022519"/>
    </source>
</evidence>
<dbReference type="GO" id="GO:0004715">
    <property type="term" value="F:non-membrane spanning protein tyrosine kinase activity"/>
    <property type="evidence" value="ECO:0007669"/>
    <property type="project" value="UniProtKB-EC"/>
</dbReference>
<accession>A0A965ZJP2</accession>
<comment type="subcellular location">
    <subcellularLocation>
        <location evidence="1">Cell inner membrane</location>
        <topology evidence="1">Multi-pass membrane protein</topology>
    </subcellularLocation>
</comment>
<feature type="transmembrane region" description="Helical" evidence="16">
    <location>
        <begin position="24"/>
        <end position="41"/>
    </location>
</feature>
<gene>
    <name evidence="20" type="ORF">GSY63_23790</name>
</gene>
<keyword evidence="21" id="KW-1185">Reference proteome</keyword>
<keyword evidence="11" id="KW-0067">ATP-binding</keyword>
<organism evidence="20 21">
    <name type="scientific">Mucilaginibacter agri</name>
    <dbReference type="NCBI Taxonomy" id="2695265"/>
    <lineage>
        <taxon>Bacteria</taxon>
        <taxon>Pseudomonadati</taxon>
        <taxon>Bacteroidota</taxon>
        <taxon>Sphingobacteriia</taxon>
        <taxon>Sphingobacteriales</taxon>
        <taxon>Sphingobacteriaceae</taxon>
        <taxon>Mucilaginibacter</taxon>
    </lineage>
</organism>
<feature type="domain" description="Tyrosine-protein kinase G-rich" evidence="19">
    <location>
        <begin position="428"/>
        <end position="508"/>
    </location>
</feature>
<evidence type="ECO:0000256" key="10">
    <source>
        <dbReference type="ARBA" id="ARBA00022777"/>
    </source>
</evidence>
<sequence length="770" mass="86644">MFIESEANKPKGFKHFTNMLKKNWMLFGGCMVGFIALGYLYNTYSTQQYLINGTVLVESRPVPAEPSSIYSGGMSSVLNNEGNVKNEGDVLRTRQLLKETVNHLHLNVRMLRGSGITASEIYDEAPFIVKIKNYRTDSLLKRDYVVEVLSDKKVHLTNSDENIDKEISYGQVVKLPQYDFVVEKKPVGNFTPAVYTTELVSEDDATSDLLKNYDAEFSDKNTSVVDITLYYPSSKRGEVIIQHLMQQYLDDNETVKKNVIDSMLTFINGRIALVTNELNHIEKNYQAYRANNKIADIDEQSKVLVGNANNNSNQLQNQEIQLSIISSLEQYLKDPNNNQTVPSSLIIQDASFSDALNGYNDLILMRQRKLLSYTENSVVIANIDDQLKTSRANLIKNIESYKKEMELRNSHLGHQGIVINKSLQGMPETQRAMLDFNRQQDLKQQLYMYLLQKREETALAKRSDLPVSRIIDPAKSSKGPAKPLKPVIYLLSVLLGFIVPFGYVSTKAAKPELIKSEQDIENETDVSIIGKIGHVDVRKGVLVEDGLNDNIDESFRTLRTKIQNILTMDGCKTVMLTSSINGEGKTFISAHIANMLAKTGKKVMLMELDLRRPQLSGFFGHDNKVAGFADYINGVQDLNSVIKSVEINSNLFLLSSGVVSANASELLLNNHTKGLFEELKSMFDYIIIDSSPVGLVSDSLIIEKYADMTIYVCRHNYTTTEQIGLVNQLKTKDNVDNIYLVINDVDFSKSRYLSYGYGISEAPVKKGWKS</sequence>
<reference evidence="20" key="1">
    <citation type="submission" date="2020-01" db="EMBL/GenBank/DDBJ databases">
        <authorList>
            <person name="Seo Y.L."/>
        </authorList>
    </citation>
    <scope>NUCLEOTIDE SEQUENCE</scope>
    <source>
        <strain evidence="20">R11</strain>
    </source>
</reference>
<evidence type="ECO:0000256" key="9">
    <source>
        <dbReference type="ARBA" id="ARBA00022741"/>
    </source>
</evidence>
<feature type="domain" description="Polysaccharide chain length determinant N-terminal" evidence="17">
    <location>
        <begin position="17"/>
        <end position="104"/>
    </location>
</feature>
<keyword evidence="13 16" id="KW-0472">Membrane</keyword>
<evidence type="ECO:0000259" key="18">
    <source>
        <dbReference type="Pfam" id="PF13614"/>
    </source>
</evidence>
<proteinExistence type="inferred from homology"/>
<dbReference type="InterPro" id="IPR027417">
    <property type="entry name" value="P-loop_NTPase"/>
</dbReference>
<evidence type="ECO:0000256" key="11">
    <source>
        <dbReference type="ARBA" id="ARBA00022840"/>
    </source>
</evidence>
<comment type="catalytic activity">
    <reaction evidence="15">
        <text>L-tyrosyl-[protein] + ATP = O-phospho-L-tyrosyl-[protein] + ADP + H(+)</text>
        <dbReference type="Rhea" id="RHEA:10596"/>
        <dbReference type="Rhea" id="RHEA-COMP:10136"/>
        <dbReference type="Rhea" id="RHEA-COMP:20101"/>
        <dbReference type="ChEBI" id="CHEBI:15378"/>
        <dbReference type="ChEBI" id="CHEBI:30616"/>
        <dbReference type="ChEBI" id="CHEBI:46858"/>
        <dbReference type="ChEBI" id="CHEBI:61978"/>
        <dbReference type="ChEBI" id="CHEBI:456216"/>
        <dbReference type="EC" id="2.7.10.2"/>
    </reaction>
</comment>
<evidence type="ECO:0000256" key="2">
    <source>
        <dbReference type="ARBA" id="ARBA00007316"/>
    </source>
</evidence>
<evidence type="ECO:0000313" key="20">
    <source>
        <dbReference type="EMBL" id="NCD72408.1"/>
    </source>
</evidence>
<evidence type="ECO:0000256" key="12">
    <source>
        <dbReference type="ARBA" id="ARBA00022989"/>
    </source>
</evidence>
<keyword evidence="9" id="KW-0547">Nucleotide-binding</keyword>
<evidence type="ECO:0000256" key="15">
    <source>
        <dbReference type="ARBA" id="ARBA00051245"/>
    </source>
</evidence>
<dbReference type="SUPFAM" id="SSF52540">
    <property type="entry name" value="P-loop containing nucleoside triphosphate hydrolases"/>
    <property type="match status" value="1"/>
</dbReference>
<evidence type="ECO:0000256" key="8">
    <source>
        <dbReference type="ARBA" id="ARBA00022692"/>
    </source>
</evidence>
<evidence type="ECO:0000256" key="5">
    <source>
        <dbReference type="ARBA" id="ARBA00022475"/>
    </source>
</evidence>
<dbReference type="Gene3D" id="3.40.50.300">
    <property type="entry name" value="P-loop containing nucleotide triphosphate hydrolases"/>
    <property type="match status" value="1"/>
</dbReference>
<keyword evidence="5" id="KW-1003">Cell membrane</keyword>
<comment type="similarity">
    <text evidence="2">Belongs to the CpsD/CapB family.</text>
</comment>
<dbReference type="EMBL" id="WWEO01000045">
    <property type="protein sequence ID" value="NCD72408.1"/>
    <property type="molecule type" value="Genomic_DNA"/>
</dbReference>
<keyword evidence="12 16" id="KW-1133">Transmembrane helix</keyword>
<dbReference type="GO" id="GO:0005524">
    <property type="term" value="F:ATP binding"/>
    <property type="evidence" value="ECO:0007669"/>
    <property type="project" value="UniProtKB-KW"/>
</dbReference>
<keyword evidence="8 16" id="KW-0812">Transmembrane</keyword>
<dbReference type="CDD" id="cd05387">
    <property type="entry name" value="BY-kinase"/>
    <property type="match status" value="1"/>
</dbReference>
<name>A0A965ZJP2_9SPHI</name>
<evidence type="ECO:0000256" key="1">
    <source>
        <dbReference type="ARBA" id="ARBA00004429"/>
    </source>
</evidence>
<evidence type="ECO:0000256" key="3">
    <source>
        <dbReference type="ARBA" id="ARBA00008883"/>
    </source>
</evidence>
<protein>
    <recommendedName>
        <fullName evidence="4">non-specific protein-tyrosine kinase</fullName>
        <ecNumber evidence="4">2.7.10.2</ecNumber>
    </recommendedName>
</protein>
<dbReference type="Pfam" id="PF13614">
    <property type="entry name" value="AAA_31"/>
    <property type="match status" value="1"/>
</dbReference>
<dbReference type="PANTHER" id="PTHR32309">
    <property type="entry name" value="TYROSINE-PROTEIN KINASE"/>
    <property type="match status" value="1"/>
</dbReference>
<keyword evidence="14" id="KW-0829">Tyrosine-protein kinase</keyword>
<dbReference type="Proteomes" id="UP000638732">
    <property type="component" value="Unassembled WGS sequence"/>
</dbReference>
<evidence type="ECO:0000259" key="19">
    <source>
        <dbReference type="Pfam" id="PF13807"/>
    </source>
</evidence>
<dbReference type="InterPro" id="IPR050445">
    <property type="entry name" value="Bact_polysacc_biosynth/exp"/>
</dbReference>
<dbReference type="InterPro" id="IPR003856">
    <property type="entry name" value="LPS_length_determ_N"/>
</dbReference>
<dbReference type="InterPro" id="IPR025669">
    <property type="entry name" value="AAA_dom"/>
</dbReference>
<dbReference type="InterPro" id="IPR032807">
    <property type="entry name" value="GNVR"/>
</dbReference>
<feature type="domain" description="AAA" evidence="18">
    <location>
        <begin position="579"/>
        <end position="696"/>
    </location>
</feature>
<reference evidence="20" key="2">
    <citation type="submission" date="2020-10" db="EMBL/GenBank/DDBJ databases">
        <title>Mucilaginibacter sp. nov., isolated from soil.</title>
        <authorList>
            <person name="Jeon C.O."/>
        </authorList>
    </citation>
    <scope>NUCLEOTIDE SEQUENCE</scope>
    <source>
        <strain evidence="20">R11</strain>
    </source>
</reference>
<evidence type="ECO:0000256" key="4">
    <source>
        <dbReference type="ARBA" id="ARBA00011903"/>
    </source>
</evidence>
<evidence type="ECO:0000313" key="21">
    <source>
        <dbReference type="Proteomes" id="UP000638732"/>
    </source>
</evidence>
<dbReference type="RefSeq" id="WP_166588354.1">
    <property type="nucleotide sequence ID" value="NZ_WWEO01000045.1"/>
</dbReference>
<keyword evidence="6" id="KW-0997">Cell inner membrane</keyword>
<dbReference type="AlphaFoldDB" id="A0A965ZJP2"/>
<evidence type="ECO:0000259" key="17">
    <source>
        <dbReference type="Pfam" id="PF02706"/>
    </source>
</evidence>
<dbReference type="Pfam" id="PF13807">
    <property type="entry name" value="GNVR"/>
    <property type="match status" value="1"/>
</dbReference>
<dbReference type="EC" id="2.7.10.2" evidence="4"/>
<comment type="similarity">
    <text evidence="3">Belongs to the etk/wzc family.</text>
</comment>
<evidence type="ECO:0000256" key="14">
    <source>
        <dbReference type="ARBA" id="ARBA00023137"/>
    </source>
</evidence>
<evidence type="ECO:0000256" key="7">
    <source>
        <dbReference type="ARBA" id="ARBA00022679"/>
    </source>
</evidence>
<dbReference type="InterPro" id="IPR005702">
    <property type="entry name" value="Wzc-like_C"/>
</dbReference>
<dbReference type="PANTHER" id="PTHR32309:SF13">
    <property type="entry name" value="FERRIC ENTEROBACTIN TRANSPORT PROTEIN FEPE"/>
    <property type="match status" value="1"/>
</dbReference>
<evidence type="ECO:0000256" key="16">
    <source>
        <dbReference type="SAM" id="Phobius"/>
    </source>
</evidence>
<dbReference type="GO" id="GO:0005886">
    <property type="term" value="C:plasma membrane"/>
    <property type="evidence" value="ECO:0007669"/>
    <property type="project" value="UniProtKB-SubCell"/>
</dbReference>
<dbReference type="NCBIfam" id="TIGR01007">
    <property type="entry name" value="eps_fam"/>
    <property type="match status" value="1"/>
</dbReference>
<dbReference type="Pfam" id="PF02706">
    <property type="entry name" value="Wzz"/>
    <property type="match status" value="1"/>
</dbReference>
<evidence type="ECO:0000256" key="13">
    <source>
        <dbReference type="ARBA" id="ARBA00023136"/>
    </source>
</evidence>
<keyword evidence="10" id="KW-0418">Kinase</keyword>